<proteinExistence type="predicted"/>
<organism evidence="1 2">
    <name type="scientific">Brachionus plicatilis</name>
    <name type="common">Marine rotifer</name>
    <name type="synonym">Brachionus muelleri</name>
    <dbReference type="NCBI Taxonomy" id="10195"/>
    <lineage>
        <taxon>Eukaryota</taxon>
        <taxon>Metazoa</taxon>
        <taxon>Spiralia</taxon>
        <taxon>Gnathifera</taxon>
        <taxon>Rotifera</taxon>
        <taxon>Eurotatoria</taxon>
        <taxon>Monogononta</taxon>
        <taxon>Pseudotrocha</taxon>
        <taxon>Ploima</taxon>
        <taxon>Brachionidae</taxon>
        <taxon>Brachionus</taxon>
    </lineage>
</organism>
<dbReference type="Proteomes" id="UP000276133">
    <property type="component" value="Unassembled WGS sequence"/>
</dbReference>
<evidence type="ECO:0000313" key="2">
    <source>
        <dbReference type="Proteomes" id="UP000276133"/>
    </source>
</evidence>
<sequence length="171" mass="20357">MYGFDVHKRNLKEKLEMLQKNCYPLEELILRLYKNFLSDLMFIPFVLVVPPDWIGFKLVLSTIKSTNFLGLACYVIMTISFFKSIFKVHQYHSETLFHHALQELKLHRVDYRLVSLGEKYVRRGLQKQVAPVCRLISEFRHYFESRDINYPTPLCSFYLTIGELFPLIQNI</sequence>
<accession>A0A3M7PSX8</accession>
<gene>
    <name evidence="1" type="ORF">BpHYR1_027310</name>
</gene>
<dbReference type="AlphaFoldDB" id="A0A3M7PSX8"/>
<comment type="caution">
    <text evidence="1">The sequence shown here is derived from an EMBL/GenBank/DDBJ whole genome shotgun (WGS) entry which is preliminary data.</text>
</comment>
<keyword evidence="2" id="KW-1185">Reference proteome</keyword>
<evidence type="ECO:0000313" key="1">
    <source>
        <dbReference type="EMBL" id="RNA01871.1"/>
    </source>
</evidence>
<name>A0A3M7PSX8_BRAPC</name>
<protein>
    <submittedName>
        <fullName evidence="1">Uncharacterized protein</fullName>
    </submittedName>
</protein>
<dbReference type="EMBL" id="REGN01009139">
    <property type="protein sequence ID" value="RNA01871.1"/>
    <property type="molecule type" value="Genomic_DNA"/>
</dbReference>
<reference evidence="1 2" key="1">
    <citation type="journal article" date="2018" name="Sci. Rep.">
        <title>Genomic signatures of local adaptation to the degree of environmental predictability in rotifers.</title>
        <authorList>
            <person name="Franch-Gras L."/>
            <person name="Hahn C."/>
            <person name="Garcia-Roger E.M."/>
            <person name="Carmona M.J."/>
            <person name="Serra M."/>
            <person name="Gomez A."/>
        </authorList>
    </citation>
    <scope>NUCLEOTIDE SEQUENCE [LARGE SCALE GENOMIC DNA]</scope>
    <source>
        <strain evidence="1">HYR1</strain>
    </source>
</reference>